<dbReference type="Gene3D" id="3.90.230.10">
    <property type="entry name" value="Creatinase/methionine aminopeptidase superfamily"/>
    <property type="match status" value="1"/>
</dbReference>
<dbReference type="SUPFAM" id="SSF53092">
    <property type="entry name" value="Creatinase/prolidase N-terminal domain"/>
    <property type="match status" value="1"/>
</dbReference>
<keyword evidence="8" id="KW-0482">Metalloprotease</keyword>
<keyword evidence="13" id="KW-1185">Reference proteome</keyword>
<dbReference type="PROSITE" id="PS00491">
    <property type="entry name" value="PROLINE_PEPTIDASE"/>
    <property type="match status" value="1"/>
</dbReference>
<dbReference type="Pfam" id="PF00557">
    <property type="entry name" value="Peptidase_M24"/>
    <property type="match status" value="1"/>
</dbReference>
<gene>
    <name evidence="12" type="ORF">F0919_04725</name>
</gene>
<keyword evidence="9" id="KW-0464">Manganese</keyword>
<evidence type="ECO:0000256" key="5">
    <source>
        <dbReference type="ARBA" id="ARBA00022670"/>
    </source>
</evidence>
<dbReference type="InterPro" id="IPR036005">
    <property type="entry name" value="Creatinase/aminopeptidase-like"/>
</dbReference>
<evidence type="ECO:0000256" key="7">
    <source>
        <dbReference type="ARBA" id="ARBA00022801"/>
    </source>
</evidence>
<dbReference type="RefSeq" id="WP_150031555.1">
    <property type="nucleotide sequence ID" value="NZ_VWSH01000001.1"/>
</dbReference>
<keyword evidence="6 10" id="KW-0479">Metal-binding</keyword>
<evidence type="ECO:0000256" key="1">
    <source>
        <dbReference type="ARBA" id="ARBA00001424"/>
    </source>
</evidence>
<comment type="catalytic activity">
    <reaction evidence="1">
        <text>Release of any N-terminal amino acid, including proline, that is linked to proline, even from a dipeptide or tripeptide.</text>
        <dbReference type="EC" id="3.4.11.9"/>
    </reaction>
</comment>
<dbReference type="SUPFAM" id="SSF55920">
    <property type="entry name" value="Creatinase/aminopeptidase"/>
    <property type="match status" value="1"/>
</dbReference>
<accession>A0A5M6CP26</accession>
<comment type="similarity">
    <text evidence="3 10">Belongs to the peptidase M24B family.</text>
</comment>
<dbReference type="InterPro" id="IPR052433">
    <property type="entry name" value="X-Pro_dipept-like"/>
</dbReference>
<evidence type="ECO:0000256" key="10">
    <source>
        <dbReference type="RuleBase" id="RU000590"/>
    </source>
</evidence>
<dbReference type="EMBL" id="VWSH01000001">
    <property type="protein sequence ID" value="KAA5536978.1"/>
    <property type="molecule type" value="Genomic_DNA"/>
</dbReference>
<evidence type="ECO:0000256" key="9">
    <source>
        <dbReference type="ARBA" id="ARBA00023211"/>
    </source>
</evidence>
<dbReference type="Proteomes" id="UP000323632">
    <property type="component" value="Unassembled WGS sequence"/>
</dbReference>
<evidence type="ECO:0000259" key="11">
    <source>
        <dbReference type="SMART" id="SM01011"/>
    </source>
</evidence>
<dbReference type="InterPro" id="IPR001131">
    <property type="entry name" value="Peptidase_M24B_aminopep-P_CS"/>
</dbReference>
<feature type="domain" description="Aminopeptidase P N-terminal" evidence="11">
    <location>
        <begin position="6"/>
        <end position="142"/>
    </location>
</feature>
<evidence type="ECO:0000256" key="3">
    <source>
        <dbReference type="ARBA" id="ARBA00008766"/>
    </source>
</evidence>
<dbReference type="InterPro" id="IPR007865">
    <property type="entry name" value="Aminopep_P_N"/>
</dbReference>
<dbReference type="GO" id="GO:0006508">
    <property type="term" value="P:proteolysis"/>
    <property type="evidence" value="ECO:0007669"/>
    <property type="project" value="UniProtKB-KW"/>
</dbReference>
<dbReference type="PANTHER" id="PTHR43226:SF4">
    <property type="entry name" value="XAA-PRO AMINOPEPTIDASE 3"/>
    <property type="match status" value="1"/>
</dbReference>
<dbReference type="AlphaFoldDB" id="A0A5M6CP26"/>
<protein>
    <recommendedName>
        <fullName evidence="4">Xaa-Pro aminopeptidase</fullName>
        <ecNumber evidence="4">3.4.11.9</ecNumber>
    </recommendedName>
</protein>
<evidence type="ECO:0000256" key="2">
    <source>
        <dbReference type="ARBA" id="ARBA00001936"/>
    </source>
</evidence>
<proteinExistence type="inferred from homology"/>
<dbReference type="Pfam" id="PF05195">
    <property type="entry name" value="AMP_N"/>
    <property type="match status" value="1"/>
</dbReference>
<dbReference type="SMART" id="SM01011">
    <property type="entry name" value="AMP_N"/>
    <property type="match status" value="1"/>
</dbReference>
<organism evidence="12 13">
    <name type="scientific">Taibaiella lutea</name>
    <dbReference type="NCBI Taxonomy" id="2608001"/>
    <lineage>
        <taxon>Bacteria</taxon>
        <taxon>Pseudomonadati</taxon>
        <taxon>Bacteroidota</taxon>
        <taxon>Chitinophagia</taxon>
        <taxon>Chitinophagales</taxon>
        <taxon>Chitinophagaceae</taxon>
        <taxon>Taibaiella</taxon>
    </lineage>
</organism>
<evidence type="ECO:0000256" key="4">
    <source>
        <dbReference type="ARBA" id="ARBA00012574"/>
    </source>
</evidence>
<name>A0A5M6CP26_9BACT</name>
<dbReference type="InterPro" id="IPR029149">
    <property type="entry name" value="Creatin/AminoP/Spt16_N"/>
</dbReference>
<dbReference type="InterPro" id="IPR000994">
    <property type="entry name" value="Pept_M24"/>
</dbReference>
<dbReference type="Gene3D" id="3.40.350.10">
    <property type="entry name" value="Creatinase/prolidase N-terminal domain"/>
    <property type="match status" value="1"/>
</dbReference>
<evidence type="ECO:0000313" key="13">
    <source>
        <dbReference type="Proteomes" id="UP000323632"/>
    </source>
</evidence>
<reference evidence="12 13" key="1">
    <citation type="submission" date="2019-09" db="EMBL/GenBank/DDBJ databases">
        <title>Genome sequence and assembly of Taibaiella sp.</title>
        <authorList>
            <person name="Chhetri G."/>
        </authorList>
    </citation>
    <scope>NUCLEOTIDE SEQUENCE [LARGE SCALE GENOMIC DNA]</scope>
    <source>
        <strain evidence="12 13">KVB11</strain>
    </source>
</reference>
<evidence type="ECO:0000256" key="6">
    <source>
        <dbReference type="ARBA" id="ARBA00022723"/>
    </source>
</evidence>
<comment type="cofactor">
    <cofactor evidence="2">
        <name>Mn(2+)</name>
        <dbReference type="ChEBI" id="CHEBI:29035"/>
    </cofactor>
</comment>
<evidence type="ECO:0000313" key="12">
    <source>
        <dbReference type="EMBL" id="KAA5536978.1"/>
    </source>
</evidence>
<sequence length="430" mass="49616">MKYLAIDSKLYKQNRERFVKQMKPNAIAIFAANPVVAENGDAVYLYKANSNITWLSGVTQEKTMVILYPDNADKNSREILVIQRPDEMMEKWNGHLLRKEEATAISGIQNVQYVDSIDAQIQLWMHHADSVYLDTNENDRRGEVLRTDLLFVHDFMKQFPLHHYERAARIMKEVRAIKTKEEVEVTQIAVDITHKAFARVCQFIKPGVMEYEVEAEIMHEFLRNRATRNAYGNIIASGDSARTLHYVDNNRECKDGDLLLMDFGAEYGNYCADLTRTVPVNGKFTKRQKEVYNACLNVHNFCKSILKPSINYAEYIDLVNKEMEKQLMSIGLISKSDVKNQDPANPAYRKYFYHGIGHHLGLDVHDLGSRNTPVKEGMLFTIEPGIYIEEEQMGIRIENNYWLTKTGSKDLFKGIPITVEEIETAMKRKK</sequence>
<dbReference type="PANTHER" id="PTHR43226">
    <property type="entry name" value="XAA-PRO AMINOPEPTIDASE 3"/>
    <property type="match status" value="1"/>
</dbReference>
<dbReference type="GO" id="GO:0005829">
    <property type="term" value="C:cytosol"/>
    <property type="evidence" value="ECO:0007669"/>
    <property type="project" value="TreeGrafter"/>
</dbReference>
<dbReference type="GO" id="GO:0070006">
    <property type="term" value="F:metalloaminopeptidase activity"/>
    <property type="evidence" value="ECO:0007669"/>
    <property type="project" value="InterPro"/>
</dbReference>
<keyword evidence="7" id="KW-0378">Hydrolase</keyword>
<evidence type="ECO:0000256" key="8">
    <source>
        <dbReference type="ARBA" id="ARBA00023049"/>
    </source>
</evidence>
<dbReference type="GO" id="GO:0030145">
    <property type="term" value="F:manganese ion binding"/>
    <property type="evidence" value="ECO:0007669"/>
    <property type="project" value="InterPro"/>
</dbReference>
<keyword evidence="5" id="KW-0645">Protease</keyword>
<dbReference type="EC" id="3.4.11.9" evidence="4"/>
<comment type="caution">
    <text evidence="12">The sequence shown here is derived from an EMBL/GenBank/DDBJ whole genome shotgun (WGS) entry which is preliminary data.</text>
</comment>